<dbReference type="GO" id="GO:0016491">
    <property type="term" value="F:oxidoreductase activity"/>
    <property type="evidence" value="ECO:0007669"/>
    <property type="project" value="TreeGrafter"/>
</dbReference>
<evidence type="ECO:0008006" key="4">
    <source>
        <dbReference type="Google" id="ProtNLM"/>
    </source>
</evidence>
<dbReference type="InterPro" id="IPR036291">
    <property type="entry name" value="NAD(P)-bd_dom_sf"/>
</dbReference>
<dbReference type="GO" id="GO:0005737">
    <property type="term" value="C:cytoplasm"/>
    <property type="evidence" value="ECO:0007669"/>
    <property type="project" value="TreeGrafter"/>
</dbReference>
<dbReference type="AlphaFoldDB" id="A0AAD2CHQ2"/>
<reference evidence="2" key="1">
    <citation type="submission" date="2023-08" db="EMBL/GenBank/DDBJ databases">
        <authorList>
            <person name="Audoor S."/>
            <person name="Bilcke G."/>
        </authorList>
    </citation>
    <scope>NUCLEOTIDE SEQUENCE</scope>
</reference>
<evidence type="ECO:0000256" key="1">
    <source>
        <dbReference type="SAM" id="MobiDB-lite"/>
    </source>
</evidence>
<organism evidence="2 3">
    <name type="scientific">Cylindrotheca closterium</name>
    <dbReference type="NCBI Taxonomy" id="2856"/>
    <lineage>
        <taxon>Eukaryota</taxon>
        <taxon>Sar</taxon>
        <taxon>Stramenopiles</taxon>
        <taxon>Ochrophyta</taxon>
        <taxon>Bacillariophyta</taxon>
        <taxon>Bacillariophyceae</taxon>
        <taxon>Bacillariophycidae</taxon>
        <taxon>Bacillariales</taxon>
        <taxon>Bacillariaceae</taxon>
        <taxon>Cylindrotheca</taxon>
    </lineage>
</organism>
<evidence type="ECO:0000313" key="3">
    <source>
        <dbReference type="Proteomes" id="UP001295423"/>
    </source>
</evidence>
<proteinExistence type="predicted"/>
<accession>A0AAD2CHQ2</accession>
<feature type="region of interest" description="Disordered" evidence="1">
    <location>
        <begin position="1"/>
        <end position="20"/>
    </location>
</feature>
<keyword evidence="3" id="KW-1185">Reference proteome</keyword>
<dbReference type="PANTHER" id="PTHR43544:SF2">
    <property type="entry name" value="OXIDOREDUCTASE"/>
    <property type="match status" value="1"/>
</dbReference>
<dbReference type="InterPro" id="IPR002347">
    <property type="entry name" value="SDR_fam"/>
</dbReference>
<protein>
    <recommendedName>
        <fullName evidence="4">Oxidoreductase</fullName>
    </recommendedName>
</protein>
<feature type="compositionally biased region" description="Basic and acidic residues" evidence="1">
    <location>
        <begin position="76"/>
        <end position="93"/>
    </location>
</feature>
<dbReference type="Proteomes" id="UP001295423">
    <property type="component" value="Unassembled WGS sequence"/>
</dbReference>
<dbReference type="PANTHER" id="PTHR43544">
    <property type="entry name" value="SHORT-CHAIN DEHYDROGENASE/REDUCTASE"/>
    <property type="match status" value="1"/>
</dbReference>
<dbReference type="CDD" id="cd05233">
    <property type="entry name" value="SDR_c"/>
    <property type="match status" value="1"/>
</dbReference>
<dbReference type="Pfam" id="PF00106">
    <property type="entry name" value="adh_short"/>
    <property type="match status" value="1"/>
</dbReference>
<name>A0AAD2CHQ2_9STRA</name>
<dbReference type="Pfam" id="PF13561">
    <property type="entry name" value="adh_short_C2"/>
    <property type="match status" value="1"/>
</dbReference>
<dbReference type="InterPro" id="IPR051468">
    <property type="entry name" value="Fungal_SecMetab_SDRs"/>
</dbReference>
<dbReference type="Gene3D" id="3.40.50.720">
    <property type="entry name" value="NAD(P)-binding Rossmann-like Domain"/>
    <property type="match status" value="2"/>
</dbReference>
<feature type="region of interest" description="Disordered" evidence="1">
    <location>
        <begin position="62"/>
        <end position="93"/>
    </location>
</feature>
<comment type="caution">
    <text evidence="2">The sequence shown here is derived from an EMBL/GenBank/DDBJ whole genome shotgun (WGS) entry which is preliminary data.</text>
</comment>
<gene>
    <name evidence="2" type="ORF">CYCCA115_LOCUS2388</name>
</gene>
<dbReference type="SUPFAM" id="SSF51735">
    <property type="entry name" value="NAD(P)-binding Rossmann-fold domains"/>
    <property type="match status" value="1"/>
</dbReference>
<sequence length="531" mass="59903">MEEPRQENNDHSLEDPSPLNRDDLLGCLKTLQRLVDGNRHGLDLLNSEERLALVIAAGRLSRPSKEETSKRKKQAKDKLASEQRALDRKAREKTGIRVARTQPVFEAPEALLLESAKEELKGNATLGSYRNCYICKAKFTDLHPFYDTMCTPCGDFNYQKRFQTADLTGQVAIFTGSRLKIGYHATLMLLRANATVIATTRFPVDSATRFAKEADYEEWKDRLHIHGLDLRHTPSVELFCDYVEANYERLDILINNAAQTVRRPPQFYKHLMDAEQMPFYEHSSEVQHLLKSHHQCLDRLSGFSTDDGNHTSSSALAVVDWNTASPGIGLRASAQLSQIPYKYDGAIQSPDVFPEGKLDVDLQQVDLRTTNSWRLTLGDVSTLEMLEVQLVNAIAPFVLCNKLTPLMQRHNTGCKHIVNVTAMEGKFYTFHKPTARHPHTNMAKAALNMLTHTSAGELAKYGIYMNAVDTGWVTDEDPAQLAQKKVDQHDFQPPLDIVDGAARVVDPLFDGINRGEHWCGKFLKDYAPIDW</sequence>
<dbReference type="EMBL" id="CAKOGP040000147">
    <property type="protein sequence ID" value="CAJ1931435.1"/>
    <property type="molecule type" value="Genomic_DNA"/>
</dbReference>
<evidence type="ECO:0000313" key="2">
    <source>
        <dbReference type="EMBL" id="CAJ1931435.1"/>
    </source>
</evidence>